<evidence type="ECO:0000313" key="2">
    <source>
        <dbReference type="EMBL" id="CAD7649904.1"/>
    </source>
</evidence>
<proteinExistence type="inferred from homology"/>
<evidence type="ECO:0000313" key="3">
    <source>
        <dbReference type="Proteomes" id="UP000759131"/>
    </source>
</evidence>
<dbReference type="EMBL" id="CAJPIZ010049613">
    <property type="protein sequence ID" value="CAG2122666.1"/>
    <property type="molecule type" value="Genomic_DNA"/>
</dbReference>
<dbReference type="OrthoDB" id="2329734at2759"/>
<accession>A0A7R9QMM2</accession>
<gene>
    <name evidence="2" type="ORF">OSB1V03_LOCUS22612</name>
</gene>
<keyword evidence="3" id="KW-1185">Reference proteome</keyword>
<comment type="similarity">
    <text evidence="1">Belongs to the SNF7 family.</text>
</comment>
<evidence type="ECO:0008006" key="4">
    <source>
        <dbReference type="Google" id="ProtNLM"/>
    </source>
</evidence>
<organism evidence="2">
    <name type="scientific">Medioppia subpectinata</name>
    <dbReference type="NCBI Taxonomy" id="1979941"/>
    <lineage>
        <taxon>Eukaryota</taxon>
        <taxon>Metazoa</taxon>
        <taxon>Ecdysozoa</taxon>
        <taxon>Arthropoda</taxon>
        <taxon>Chelicerata</taxon>
        <taxon>Arachnida</taxon>
        <taxon>Acari</taxon>
        <taxon>Acariformes</taxon>
        <taxon>Sarcoptiformes</taxon>
        <taxon>Oribatida</taxon>
        <taxon>Brachypylina</taxon>
        <taxon>Oppioidea</taxon>
        <taxon>Oppiidae</taxon>
        <taxon>Medioppia</taxon>
    </lineage>
</organism>
<name>A0A7R9QMM2_9ACAR</name>
<dbReference type="AlphaFoldDB" id="A0A7R9QMM2"/>
<dbReference type="InterPro" id="IPR005024">
    <property type="entry name" value="Snf7_fam"/>
</dbReference>
<feature type="non-terminal residue" evidence="2">
    <location>
        <position position="1"/>
    </location>
</feature>
<protein>
    <recommendedName>
        <fullName evidence="4">Charged multivesicular body protein 3</fullName>
    </recommendedName>
</protein>
<evidence type="ECO:0000256" key="1">
    <source>
        <dbReference type="ARBA" id="ARBA00006190"/>
    </source>
</evidence>
<dbReference type="Proteomes" id="UP000759131">
    <property type="component" value="Unassembled WGS sequence"/>
</dbReference>
<dbReference type="Gene3D" id="6.10.140.1230">
    <property type="match status" value="1"/>
</dbReference>
<feature type="non-terminal residue" evidence="2">
    <location>
        <position position="140"/>
    </location>
</feature>
<reference evidence="2" key="1">
    <citation type="submission" date="2020-11" db="EMBL/GenBank/DDBJ databases">
        <authorList>
            <person name="Tran Van P."/>
        </authorList>
    </citation>
    <scope>NUCLEOTIDE SEQUENCE</scope>
</reference>
<dbReference type="GO" id="GO:0007034">
    <property type="term" value="P:vacuolar transport"/>
    <property type="evidence" value="ECO:0007669"/>
    <property type="project" value="InterPro"/>
</dbReference>
<sequence>LLDRQIRGIQREEEKVKLELKKAAKRGDRDVCLVLAKEMVNSRKAVNRIHTSKAQLNSVMMNMSQQLATLRVANAMEKSTSVMKSMQSLVKIQEISHVMQEMSREMMKAGIIEEMIEETLDDQLDVDDTLEEEAQKEVDK</sequence>
<dbReference type="EMBL" id="OC904188">
    <property type="protein sequence ID" value="CAD7649904.1"/>
    <property type="molecule type" value="Genomic_DNA"/>
</dbReference>
<dbReference type="PANTHER" id="PTHR10476">
    <property type="entry name" value="CHARGED MULTIVESICULAR BODY PROTEIN"/>
    <property type="match status" value="1"/>
</dbReference>
<dbReference type="Pfam" id="PF03357">
    <property type="entry name" value="Snf7"/>
    <property type="match status" value="1"/>
</dbReference>